<feature type="binding site" evidence="5">
    <location>
        <position position="212"/>
    </location>
    <ligand>
        <name>FAD</name>
        <dbReference type="ChEBI" id="CHEBI:57692"/>
    </ligand>
</feature>
<dbReference type="PANTHER" id="PTHR11552">
    <property type="entry name" value="GLUCOSE-METHANOL-CHOLINE GMC OXIDOREDUCTASE"/>
    <property type="match status" value="1"/>
</dbReference>
<dbReference type="InterPro" id="IPR007867">
    <property type="entry name" value="GMC_OxRtase_C"/>
</dbReference>
<dbReference type="Gene3D" id="3.50.50.60">
    <property type="entry name" value="FAD/NAD(P)-binding domain"/>
    <property type="match status" value="1"/>
</dbReference>
<feature type="domain" description="Glucose-methanol-choline oxidoreductase N-terminal" evidence="6">
    <location>
        <begin position="2"/>
        <end position="288"/>
    </location>
</feature>
<dbReference type="Proteomes" id="UP000199398">
    <property type="component" value="Unassembled WGS sequence"/>
</dbReference>
<evidence type="ECO:0000259" key="7">
    <source>
        <dbReference type="Pfam" id="PF05199"/>
    </source>
</evidence>
<accession>A0A1I4VTL6</accession>
<dbReference type="SUPFAM" id="SSF51905">
    <property type="entry name" value="FAD/NAD(P)-binding domain"/>
    <property type="match status" value="1"/>
</dbReference>
<comment type="similarity">
    <text evidence="2">Belongs to the GMC oxidoreductase family.</text>
</comment>
<dbReference type="PANTHER" id="PTHR11552:SF147">
    <property type="entry name" value="CHOLINE DEHYDROGENASE, MITOCHONDRIAL"/>
    <property type="match status" value="1"/>
</dbReference>
<dbReference type="InterPro" id="IPR036188">
    <property type="entry name" value="FAD/NAD-bd_sf"/>
</dbReference>
<dbReference type="GO" id="GO:0050660">
    <property type="term" value="F:flavin adenine dinucleotide binding"/>
    <property type="evidence" value="ECO:0007669"/>
    <property type="project" value="InterPro"/>
</dbReference>
<evidence type="ECO:0000256" key="3">
    <source>
        <dbReference type="ARBA" id="ARBA00022630"/>
    </source>
</evidence>
<evidence type="ECO:0000256" key="2">
    <source>
        <dbReference type="ARBA" id="ARBA00010790"/>
    </source>
</evidence>
<dbReference type="SUPFAM" id="SSF54373">
    <property type="entry name" value="FAD-linked reductases, C-terminal domain"/>
    <property type="match status" value="1"/>
</dbReference>
<dbReference type="Proteomes" id="UP000270697">
    <property type="component" value="Unassembled WGS sequence"/>
</dbReference>
<evidence type="ECO:0000256" key="4">
    <source>
        <dbReference type="ARBA" id="ARBA00022827"/>
    </source>
</evidence>
<evidence type="ECO:0000313" key="9">
    <source>
        <dbReference type="EMBL" id="SFN04614.1"/>
    </source>
</evidence>
<evidence type="ECO:0000313" key="10">
    <source>
        <dbReference type="Proteomes" id="UP000199398"/>
    </source>
</evidence>
<reference evidence="8 11" key="2">
    <citation type="submission" date="2018-10" db="EMBL/GenBank/DDBJ databases">
        <title>Sequencing the genomes of 1000 actinobacteria strains.</title>
        <authorList>
            <person name="Klenk H.-P."/>
        </authorList>
    </citation>
    <scope>NUCLEOTIDE SEQUENCE [LARGE SCALE GENOMIC DNA]</scope>
    <source>
        <strain evidence="8 11">DSM 45119</strain>
    </source>
</reference>
<evidence type="ECO:0000256" key="5">
    <source>
        <dbReference type="PIRSR" id="PIRSR000137-2"/>
    </source>
</evidence>
<feature type="binding site" evidence="5">
    <location>
        <begin position="88"/>
        <end position="91"/>
    </location>
    <ligand>
        <name>FAD</name>
        <dbReference type="ChEBI" id="CHEBI:57692"/>
    </ligand>
</feature>
<keyword evidence="4 5" id="KW-0274">FAD</keyword>
<dbReference type="RefSeq" id="WP_093148996.1">
    <property type="nucleotide sequence ID" value="NZ_FOUP01000002.1"/>
</dbReference>
<feature type="domain" description="Glucose-methanol-choline oxidoreductase C-terminal" evidence="7">
    <location>
        <begin position="375"/>
        <end position="503"/>
    </location>
</feature>
<dbReference type="STRING" id="455193.SAMN05421805_102376"/>
<evidence type="ECO:0000259" key="6">
    <source>
        <dbReference type="Pfam" id="PF00732"/>
    </source>
</evidence>
<name>A0A1I4VTL6_9PSEU</name>
<dbReference type="AlphaFoldDB" id="A0A1I4VTL6"/>
<dbReference type="GO" id="GO:0016614">
    <property type="term" value="F:oxidoreductase activity, acting on CH-OH group of donors"/>
    <property type="evidence" value="ECO:0007669"/>
    <property type="project" value="InterPro"/>
</dbReference>
<dbReference type="EMBL" id="FOUP01000002">
    <property type="protein sequence ID" value="SFN04614.1"/>
    <property type="molecule type" value="Genomic_DNA"/>
</dbReference>
<organism evidence="9 10">
    <name type="scientific">Saccharopolyspora antimicrobica</name>
    <dbReference type="NCBI Taxonomy" id="455193"/>
    <lineage>
        <taxon>Bacteria</taxon>
        <taxon>Bacillati</taxon>
        <taxon>Actinomycetota</taxon>
        <taxon>Actinomycetes</taxon>
        <taxon>Pseudonocardiales</taxon>
        <taxon>Pseudonocardiaceae</taxon>
        <taxon>Saccharopolyspora</taxon>
    </lineage>
</organism>
<feature type="binding site" evidence="5">
    <location>
        <position position="80"/>
    </location>
    <ligand>
        <name>FAD</name>
        <dbReference type="ChEBI" id="CHEBI:57692"/>
    </ligand>
</feature>
<dbReference type="InterPro" id="IPR000172">
    <property type="entry name" value="GMC_OxRdtase_N"/>
</dbReference>
<gene>
    <name evidence="8" type="ORF">ATL45_5611</name>
    <name evidence="9" type="ORF">SAMN05421805_102376</name>
</gene>
<protein>
    <submittedName>
        <fullName evidence="8 9">Choline dehydrogenase</fullName>
    </submittedName>
</protein>
<dbReference type="InterPro" id="IPR012132">
    <property type="entry name" value="GMC_OxRdtase"/>
</dbReference>
<dbReference type="Gene3D" id="3.30.560.10">
    <property type="entry name" value="Glucose Oxidase, domain 3"/>
    <property type="match status" value="1"/>
</dbReference>
<evidence type="ECO:0000313" key="8">
    <source>
        <dbReference type="EMBL" id="RKT87212.1"/>
    </source>
</evidence>
<dbReference type="EMBL" id="RBXX01000002">
    <property type="protein sequence ID" value="RKT87212.1"/>
    <property type="molecule type" value="Genomic_DNA"/>
</dbReference>
<reference evidence="9 10" key="1">
    <citation type="submission" date="2016-10" db="EMBL/GenBank/DDBJ databases">
        <authorList>
            <person name="de Groot N.N."/>
        </authorList>
    </citation>
    <scope>NUCLEOTIDE SEQUENCE [LARGE SCALE GENOMIC DNA]</scope>
    <source>
        <strain evidence="9 10">CPCC 201259</strain>
    </source>
</reference>
<evidence type="ECO:0000256" key="1">
    <source>
        <dbReference type="ARBA" id="ARBA00001974"/>
    </source>
</evidence>
<dbReference type="PIRSF" id="PIRSF000137">
    <property type="entry name" value="Alcohol_oxidase"/>
    <property type="match status" value="1"/>
</dbReference>
<sequence>MYDYVIIGAGSAGCVLAARLSEDPTVTVCLIEAGPSDDADIIRVPSRFGQMYRTRYDWDYDTQEEPALAGRRVYLPRGRVLGGSSSTNGMVYIRGNRADYDEWNQPGWSYREMLPYFKRSEDNERGESEYHGVGGPLAVSEGRSNNEMAAAFVESAAAAGFPKNADFNGATQDGFGFYQLTQRNGRRWSAADAFLRPALDRPNLTVRTDFQVHRVTFESGRATGIVGTHLNEEISIRAEREVIVSAGVYNSPQLLMLSGIGPADALSALEIPVLADQPQVGANLQDHPQALLVYPHEHPVSLLIASDPRYRRQFDEEGSGPLTSNVVEAGGFANVHSGGSEPDVQLHAGAVMFRQGGLGAPTSHAISYGAYVLRPQSRGSVTIASSDPTAKPVISHNIYAERSDLDVAVEGLRLGLELARQTPLKPYTETPLAPPASSRAADLEAYVRRNTQTAYHPVGTCAMGAVVDAELRVRGVDALRVVDASVMPVLVRGNTNAPVIAIAEKAADLIRGLPPA</sequence>
<proteinExistence type="inferred from homology"/>
<dbReference type="OrthoDB" id="9785276at2"/>
<comment type="cofactor">
    <cofactor evidence="1 5">
        <name>FAD</name>
        <dbReference type="ChEBI" id="CHEBI:57692"/>
    </cofactor>
</comment>
<keyword evidence="3" id="KW-0285">Flavoprotein</keyword>
<keyword evidence="11" id="KW-1185">Reference proteome</keyword>
<dbReference type="Pfam" id="PF00732">
    <property type="entry name" value="GMC_oxred_N"/>
    <property type="match status" value="1"/>
</dbReference>
<evidence type="ECO:0000313" key="11">
    <source>
        <dbReference type="Proteomes" id="UP000270697"/>
    </source>
</evidence>
<dbReference type="Pfam" id="PF05199">
    <property type="entry name" value="GMC_oxred_C"/>
    <property type="match status" value="1"/>
</dbReference>